<dbReference type="EMBL" id="VUNM01000010">
    <property type="protein sequence ID" value="MST89139.1"/>
    <property type="molecule type" value="Genomic_DNA"/>
</dbReference>
<evidence type="ECO:0000256" key="1">
    <source>
        <dbReference type="SAM" id="Phobius"/>
    </source>
</evidence>
<keyword evidence="2" id="KW-0732">Signal</keyword>
<evidence type="ECO:0008006" key="5">
    <source>
        <dbReference type="Google" id="ProtNLM"/>
    </source>
</evidence>
<reference evidence="3 4" key="1">
    <citation type="submission" date="2019-08" db="EMBL/GenBank/DDBJ databases">
        <title>In-depth cultivation of the pig gut microbiome towards novel bacterial diversity and tailored functional studies.</title>
        <authorList>
            <person name="Wylensek D."/>
            <person name="Hitch T.C.A."/>
            <person name="Clavel T."/>
        </authorList>
    </citation>
    <scope>NUCLEOTIDE SEQUENCE [LARGE SCALE GENOMIC DNA]</scope>
    <source>
        <strain evidence="3 4">CA-Schmier-601-WT-3</strain>
    </source>
</reference>
<keyword evidence="4" id="KW-1185">Reference proteome</keyword>
<dbReference type="AlphaFoldDB" id="A0A844FUW2"/>
<feature type="signal peptide" evidence="2">
    <location>
        <begin position="1"/>
        <end position="26"/>
    </location>
</feature>
<comment type="caution">
    <text evidence="3">The sequence shown here is derived from an EMBL/GenBank/DDBJ whole genome shotgun (WGS) entry which is preliminary data.</text>
</comment>
<organism evidence="3 4">
    <name type="scientific">Sharpea porci</name>
    <dbReference type="NCBI Taxonomy" id="2652286"/>
    <lineage>
        <taxon>Bacteria</taxon>
        <taxon>Bacillati</taxon>
        <taxon>Bacillota</taxon>
        <taxon>Erysipelotrichia</taxon>
        <taxon>Erysipelotrichales</taxon>
        <taxon>Coprobacillaceae</taxon>
        <taxon>Sharpea</taxon>
    </lineage>
</organism>
<feature type="transmembrane region" description="Helical" evidence="1">
    <location>
        <begin position="154"/>
        <end position="173"/>
    </location>
</feature>
<dbReference type="RefSeq" id="WP_154515466.1">
    <property type="nucleotide sequence ID" value="NZ_JAXFJJ010000060.1"/>
</dbReference>
<protein>
    <recommendedName>
        <fullName evidence="5">Streptococcal pilin isopeptide linker domain-containing protein</fullName>
    </recommendedName>
</protein>
<evidence type="ECO:0000313" key="3">
    <source>
        <dbReference type="EMBL" id="MST89139.1"/>
    </source>
</evidence>
<gene>
    <name evidence="3" type="ORF">FYJ79_06065</name>
</gene>
<name>A0A844FUW2_9FIRM</name>
<proteinExistence type="predicted"/>
<dbReference type="Proteomes" id="UP000442619">
    <property type="component" value="Unassembled WGS sequence"/>
</dbReference>
<keyword evidence="1" id="KW-0812">Transmembrane</keyword>
<evidence type="ECO:0000313" key="4">
    <source>
        <dbReference type="Proteomes" id="UP000442619"/>
    </source>
</evidence>
<feature type="chain" id="PRO_5032708065" description="Streptococcal pilin isopeptide linker domain-containing protein" evidence="2">
    <location>
        <begin position="27"/>
        <end position="184"/>
    </location>
</feature>
<evidence type="ECO:0000256" key="2">
    <source>
        <dbReference type="SAM" id="SignalP"/>
    </source>
</evidence>
<keyword evidence="1" id="KW-0472">Membrane</keyword>
<sequence length="184" mass="20508">MKRKKTNILLGWMMLFLTLGMGSVHASKHTITLPITAKGNTSHKVTISSTDSPLPSTENLTLNNETKSFVIPITKADNYHYLITDDKGTTYHTTVVVTRNADGKMESAIYASKDGINKTDIIFGSNVTNNTIKQEKNVVSKKTKHVKTEDATSIMKYIVALFLSALALFYYLIKYLQNKRGTDI</sequence>
<keyword evidence="1" id="KW-1133">Transmembrane helix</keyword>
<accession>A0A844FUW2</accession>